<evidence type="ECO:0000313" key="10">
    <source>
        <dbReference type="EMBL" id="ABD88047.1"/>
    </source>
</evidence>
<dbReference type="GO" id="GO:0008311">
    <property type="term" value="F:double-stranded DNA 3'-5' DNA exonuclease activity"/>
    <property type="evidence" value="ECO:0007669"/>
    <property type="project" value="UniProtKB-EC"/>
</dbReference>
<feature type="binding site" evidence="7">
    <location>
        <position position="38"/>
    </location>
    <ligand>
        <name>Mg(2+)</name>
        <dbReference type="ChEBI" id="CHEBI:18420"/>
        <label>1</label>
    </ligand>
</feature>
<dbReference type="eggNOG" id="COG0708">
    <property type="taxonomic scope" value="Bacteria"/>
</dbReference>
<dbReference type="Gene3D" id="3.60.10.10">
    <property type="entry name" value="Endonuclease/exonuclease/phosphatase"/>
    <property type="match status" value="1"/>
</dbReference>
<dbReference type="CDD" id="cd09086">
    <property type="entry name" value="ExoIII-like_AP-endo"/>
    <property type="match status" value="1"/>
</dbReference>
<dbReference type="InterPro" id="IPR004808">
    <property type="entry name" value="AP_endonuc_1"/>
</dbReference>
<evidence type="ECO:0000256" key="4">
    <source>
        <dbReference type="ARBA" id="ARBA00022801"/>
    </source>
</evidence>
<dbReference type="InterPro" id="IPR005135">
    <property type="entry name" value="Endo/exonuclease/phosphatase"/>
</dbReference>
<dbReference type="PANTHER" id="PTHR43250:SF2">
    <property type="entry name" value="EXODEOXYRIBONUCLEASE III"/>
    <property type="match status" value="1"/>
</dbReference>
<keyword evidence="5 7" id="KW-0460">Magnesium</keyword>
<dbReference type="InterPro" id="IPR020848">
    <property type="entry name" value="AP_endonuclease_F1_CS"/>
</dbReference>
<feature type="active site" description="Proton donor/acceptor" evidence="6">
    <location>
        <position position="154"/>
    </location>
</feature>
<dbReference type="PANTHER" id="PTHR43250">
    <property type="entry name" value="EXODEOXYRIBONUCLEASE III"/>
    <property type="match status" value="1"/>
</dbReference>
<dbReference type="STRING" id="316056.RPC_2496"/>
<proteinExistence type="inferred from homology"/>
<evidence type="ECO:0000256" key="5">
    <source>
        <dbReference type="ARBA" id="ARBA00022842"/>
    </source>
</evidence>
<dbReference type="AlphaFoldDB" id="Q214Y9"/>
<dbReference type="InterPro" id="IPR020847">
    <property type="entry name" value="AP_endonuclease_F1_BS"/>
</dbReference>
<dbReference type="EC" id="3.1.11.2" evidence="10"/>
<dbReference type="PROSITE" id="PS00728">
    <property type="entry name" value="AP_NUCLEASE_F1_3"/>
    <property type="match status" value="1"/>
</dbReference>
<comment type="cofactor">
    <cofactor evidence="7">
        <name>Mg(2+)</name>
        <dbReference type="ChEBI" id="CHEBI:18420"/>
    </cofactor>
    <cofactor evidence="7">
        <name>Mn(2+)</name>
        <dbReference type="ChEBI" id="CHEBI:29035"/>
    </cofactor>
    <text evidence="7">Probably binds two magnesium or manganese ions per subunit.</text>
</comment>
<dbReference type="HOGENOM" id="CLU_027539_0_1_5"/>
<feature type="binding site" evidence="7">
    <location>
        <position position="154"/>
    </location>
    <ligand>
        <name>Mg(2+)</name>
        <dbReference type="ChEBI" id="CHEBI:18420"/>
        <label>1</label>
    </ligand>
</feature>
<reference evidence="10" key="1">
    <citation type="submission" date="2006-03" db="EMBL/GenBank/DDBJ databases">
        <title>Complete sequence of Rhodopseudomonas palustris BisB18.</title>
        <authorList>
            <consortium name="US DOE Joint Genome Institute"/>
            <person name="Copeland A."/>
            <person name="Lucas S."/>
            <person name="Lapidus A."/>
            <person name="Barry K."/>
            <person name="Detter J.C."/>
            <person name="Glavina del Rio T."/>
            <person name="Hammon N."/>
            <person name="Israni S."/>
            <person name="Dalin E."/>
            <person name="Tice H."/>
            <person name="Pitluck S."/>
            <person name="Chain P."/>
            <person name="Malfatti S."/>
            <person name="Shin M."/>
            <person name="Vergez L."/>
            <person name="Schmutz J."/>
            <person name="Larimer F."/>
            <person name="Land M."/>
            <person name="Hauser L."/>
            <person name="Pelletier D.A."/>
            <person name="Kyrpides N."/>
            <person name="Anderson I."/>
            <person name="Oda Y."/>
            <person name="Harwood C.S."/>
            <person name="Richardson P."/>
        </authorList>
    </citation>
    <scope>NUCLEOTIDE SEQUENCE [LARGE SCALE GENOMIC DNA]</scope>
    <source>
        <strain evidence="10">BisB18</strain>
    </source>
</reference>
<dbReference type="PROSITE" id="PS51435">
    <property type="entry name" value="AP_NUCLEASE_F1_4"/>
    <property type="match status" value="1"/>
</dbReference>
<dbReference type="EMBL" id="CP000301">
    <property type="protein sequence ID" value="ABD88047.1"/>
    <property type="molecule type" value="Genomic_DNA"/>
</dbReference>
<evidence type="ECO:0000256" key="2">
    <source>
        <dbReference type="ARBA" id="ARBA00007092"/>
    </source>
</evidence>
<evidence type="ECO:0000256" key="3">
    <source>
        <dbReference type="ARBA" id="ARBA00022723"/>
    </source>
</evidence>
<dbReference type="Pfam" id="PF03372">
    <property type="entry name" value="Exo_endo_phos"/>
    <property type="match status" value="1"/>
</dbReference>
<comment type="similarity">
    <text evidence="2">Belongs to the DNA repair enzymes AP/ExoA family.</text>
</comment>
<feature type="binding site" evidence="7">
    <location>
        <position position="156"/>
    </location>
    <ligand>
        <name>Mg(2+)</name>
        <dbReference type="ChEBI" id="CHEBI:18420"/>
        <label>1</label>
    </ligand>
</feature>
<keyword evidence="4 10" id="KW-0378">Hydrolase</keyword>
<feature type="site" description="Important for catalytic activity" evidence="8">
    <location>
        <position position="225"/>
    </location>
</feature>
<dbReference type="GO" id="GO:0006281">
    <property type="term" value="P:DNA repair"/>
    <property type="evidence" value="ECO:0007669"/>
    <property type="project" value="InterPro"/>
</dbReference>
<dbReference type="InterPro" id="IPR037493">
    <property type="entry name" value="ExoIII-like"/>
</dbReference>
<dbReference type="NCBIfam" id="TIGR00633">
    <property type="entry name" value="xth"/>
    <property type="match status" value="1"/>
</dbReference>
<protein>
    <submittedName>
        <fullName evidence="10">Exodeoxyribonuclease III</fullName>
        <ecNumber evidence="10">3.1.11.2</ecNumber>
    </submittedName>
</protein>
<dbReference type="GO" id="GO:0004519">
    <property type="term" value="F:endonuclease activity"/>
    <property type="evidence" value="ECO:0007669"/>
    <property type="project" value="InterPro"/>
</dbReference>
<dbReference type="PROSITE" id="PS00726">
    <property type="entry name" value="AP_NUCLEASE_F1_1"/>
    <property type="match status" value="1"/>
</dbReference>
<dbReference type="InterPro" id="IPR036691">
    <property type="entry name" value="Endo/exonu/phosph_ase_sf"/>
</dbReference>
<feature type="binding site" evidence="7">
    <location>
        <position position="11"/>
    </location>
    <ligand>
        <name>Mg(2+)</name>
        <dbReference type="ChEBI" id="CHEBI:18420"/>
        <label>1</label>
    </ligand>
</feature>
<organism evidence="10">
    <name type="scientific">Rhodopseudomonas palustris (strain BisB18)</name>
    <dbReference type="NCBI Taxonomy" id="316056"/>
    <lineage>
        <taxon>Bacteria</taxon>
        <taxon>Pseudomonadati</taxon>
        <taxon>Pseudomonadota</taxon>
        <taxon>Alphaproteobacteria</taxon>
        <taxon>Hyphomicrobiales</taxon>
        <taxon>Nitrobacteraceae</taxon>
        <taxon>Rhodopseudomonas</taxon>
    </lineage>
</organism>
<evidence type="ECO:0000259" key="9">
    <source>
        <dbReference type="Pfam" id="PF03372"/>
    </source>
</evidence>
<feature type="site" description="Interaction with DNA substrate" evidence="8">
    <location>
        <position position="255"/>
    </location>
</feature>
<feature type="active site" description="Proton acceptor" evidence="6">
    <location>
        <position position="255"/>
    </location>
</feature>
<keyword evidence="3 7" id="KW-0479">Metal-binding</keyword>
<accession>Q214Y9</accession>
<feature type="domain" description="Endonuclease/exonuclease/phosphatase" evidence="9">
    <location>
        <begin position="8"/>
        <end position="255"/>
    </location>
</feature>
<sequence>MKVPMRIATWNVNSVRQRLDHLLVWLKDCAPDIVCLQEIKCVDEAFPREAIEALGYNVVTHGQKTFNGVALLSKYPLEEATPRLAGDDDDLHARFIEGVVSLKSGVVRVACLYLPNGNPPETEKYAYKLKWMSRLLDYAKERLKTEEPLILAGDFNVIPAPGDVYNPAAWVGDALFKPQTRESFQALLGLGLSDALRAVTDAPSQYTFWDYQAGAWQKNWGIRIDHLLLSPQAADRLTGVGIDKHVRSWEKPSDHVPVWIDLDLAAA</sequence>
<feature type="active site" evidence="6">
    <location>
        <position position="113"/>
    </location>
</feature>
<keyword evidence="7" id="KW-0464">Manganese</keyword>
<dbReference type="GO" id="GO:0046872">
    <property type="term" value="F:metal ion binding"/>
    <property type="evidence" value="ECO:0007669"/>
    <property type="project" value="UniProtKB-KW"/>
</dbReference>
<comment type="cofactor">
    <cofactor evidence="1">
        <name>Mn(2+)</name>
        <dbReference type="ChEBI" id="CHEBI:29035"/>
    </cofactor>
</comment>
<feature type="binding site" evidence="7">
    <location>
        <position position="255"/>
    </location>
    <ligand>
        <name>Mg(2+)</name>
        <dbReference type="ChEBI" id="CHEBI:18420"/>
        <label>1</label>
    </ligand>
</feature>
<evidence type="ECO:0000256" key="1">
    <source>
        <dbReference type="ARBA" id="ARBA00001936"/>
    </source>
</evidence>
<evidence type="ECO:0000256" key="8">
    <source>
        <dbReference type="PIRSR" id="PIRSR604808-3"/>
    </source>
</evidence>
<dbReference type="GO" id="GO:0003677">
    <property type="term" value="F:DNA binding"/>
    <property type="evidence" value="ECO:0007669"/>
    <property type="project" value="InterPro"/>
</dbReference>
<evidence type="ECO:0000256" key="7">
    <source>
        <dbReference type="PIRSR" id="PIRSR604808-2"/>
    </source>
</evidence>
<feature type="binding site" evidence="7">
    <location>
        <position position="254"/>
    </location>
    <ligand>
        <name>Mg(2+)</name>
        <dbReference type="ChEBI" id="CHEBI:18420"/>
        <label>1</label>
    </ligand>
</feature>
<dbReference type="SUPFAM" id="SSF56219">
    <property type="entry name" value="DNase I-like"/>
    <property type="match status" value="1"/>
</dbReference>
<name>Q214Y9_RHOPB</name>
<dbReference type="NCBIfam" id="TIGR00195">
    <property type="entry name" value="exoDNase_III"/>
    <property type="match status" value="1"/>
</dbReference>
<feature type="site" description="Transition state stabilizer" evidence="8">
    <location>
        <position position="156"/>
    </location>
</feature>
<evidence type="ECO:0000256" key="6">
    <source>
        <dbReference type="PIRSR" id="PIRSR604808-1"/>
    </source>
</evidence>
<gene>
    <name evidence="10" type="ordered locus">RPC_2496</name>
</gene>
<dbReference type="KEGG" id="rpc:RPC_2496"/>